<keyword evidence="2" id="KW-1185">Reference proteome</keyword>
<dbReference type="AlphaFoldDB" id="A0A0C2MLX4"/>
<name>A0A0C2MLX4_THEKT</name>
<organism evidence="1 2">
    <name type="scientific">Thelohanellus kitauei</name>
    <name type="common">Myxosporean</name>
    <dbReference type="NCBI Taxonomy" id="669202"/>
    <lineage>
        <taxon>Eukaryota</taxon>
        <taxon>Metazoa</taxon>
        <taxon>Cnidaria</taxon>
        <taxon>Myxozoa</taxon>
        <taxon>Myxosporea</taxon>
        <taxon>Bivalvulida</taxon>
        <taxon>Platysporina</taxon>
        <taxon>Myxobolidae</taxon>
        <taxon>Thelohanellus</taxon>
    </lineage>
</organism>
<evidence type="ECO:0000313" key="2">
    <source>
        <dbReference type="Proteomes" id="UP000031668"/>
    </source>
</evidence>
<dbReference type="Proteomes" id="UP000031668">
    <property type="component" value="Unassembled WGS sequence"/>
</dbReference>
<gene>
    <name evidence="1" type="ORF">RF11_06391</name>
</gene>
<sequence>MLKLILDIDIIVNTARDMWNEGENYEIFHNINSNFIDDAVDVSNFDVLGEELENTASDAAFKGDANKADELYQKADELRKKYKLSHTCVITEFADSDFGVDVTEALNKANAIYYEGIYYSNYVVGIQFHSKTEKKLKELKKI</sequence>
<reference evidence="1 2" key="1">
    <citation type="journal article" date="2014" name="Genome Biol. Evol.">
        <title>The genome of the myxosporean Thelohanellus kitauei shows adaptations to nutrient acquisition within its fish host.</title>
        <authorList>
            <person name="Yang Y."/>
            <person name="Xiong J."/>
            <person name="Zhou Z."/>
            <person name="Huo F."/>
            <person name="Miao W."/>
            <person name="Ran C."/>
            <person name="Liu Y."/>
            <person name="Zhang J."/>
            <person name="Feng J."/>
            <person name="Wang M."/>
            <person name="Wang M."/>
            <person name="Wang L."/>
            <person name="Yao B."/>
        </authorList>
    </citation>
    <scope>NUCLEOTIDE SEQUENCE [LARGE SCALE GENOMIC DNA]</scope>
    <source>
        <strain evidence="1">Wuqing</strain>
    </source>
</reference>
<protein>
    <submittedName>
        <fullName evidence="1">Uncharacterized protein</fullName>
    </submittedName>
</protein>
<evidence type="ECO:0000313" key="1">
    <source>
        <dbReference type="EMBL" id="KII68191.1"/>
    </source>
</evidence>
<comment type="caution">
    <text evidence="1">The sequence shown here is derived from an EMBL/GenBank/DDBJ whole genome shotgun (WGS) entry which is preliminary data.</text>
</comment>
<dbReference type="EMBL" id="JWZT01002901">
    <property type="protein sequence ID" value="KII68191.1"/>
    <property type="molecule type" value="Genomic_DNA"/>
</dbReference>
<proteinExistence type="predicted"/>
<accession>A0A0C2MLX4</accession>